<dbReference type="EMBL" id="JAAAWN010000021">
    <property type="protein sequence ID" value="NDV92341.1"/>
    <property type="molecule type" value="Genomic_DNA"/>
</dbReference>
<dbReference type="SUPFAM" id="SSF53850">
    <property type="entry name" value="Periplasmic binding protein-like II"/>
    <property type="match status" value="1"/>
</dbReference>
<dbReference type="Gene3D" id="1.10.10.10">
    <property type="entry name" value="Winged helix-like DNA-binding domain superfamily/Winged helix DNA-binding domain"/>
    <property type="match status" value="1"/>
</dbReference>
<dbReference type="AlphaFoldDB" id="A0A7X5RM37"/>
<name>A0A7X5RM37_9ALTE</name>
<keyword evidence="7" id="KW-1185">Reference proteome</keyword>
<dbReference type="Pfam" id="PF00126">
    <property type="entry name" value="HTH_1"/>
    <property type="match status" value="1"/>
</dbReference>
<comment type="similarity">
    <text evidence="1">Belongs to the LysR transcriptional regulatory family.</text>
</comment>
<evidence type="ECO:0000313" key="7">
    <source>
        <dbReference type="Proteomes" id="UP000470213"/>
    </source>
</evidence>
<gene>
    <name evidence="6" type="ORF">GTH32_14255</name>
</gene>
<dbReference type="SUPFAM" id="SSF46785">
    <property type="entry name" value="Winged helix' DNA-binding domain"/>
    <property type="match status" value="1"/>
</dbReference>
<dbReference type="PRINTS" id="PR00039">
    <property type="entry name" value="HTHLYSR"/>
</dbReference>
<dbReference type="GO" id="GO:0000976">
    <property type="term" value="F:transcription cis-regulatory region binding"/>
    <property type="evidence" value="ECO:0007669"/>
    <property type="project" value="TreeGrafter"/>
</dbReference>
<proteinExistence type="inferred from homology"/>
<evidence type="ECO:0000313" key="6">
    <source>
        <dbReference type="EMBL" id="NDV92341.1"/>
    </source>
</evidence>
<evidence type="ECO:0000256" key="3">
    <source>
        <dbReference type="ARBA" id="ARBA00023125"/>
    </source>
</evidence>
<comment type="caution">
    <text evidence="6">The sequence shown here is derived from an EMBL/GenBank/DDBJ whole genome shotgun (WGS) entry which is preliminary data.</text>
</comment>
<dbReference type="FunFam" id="1.10.10.10:FF:000001">
    <property type="entry name" value="LysR family transcriptional regulator"/>
    <property type="match status" value="1"/>
</dbReference>
<feature type="domain" description="HTH lysR-type" evidence="5">
    <location>
        <begin position="1"/>
        <end position="60"/>
    </location>
</feature>
<dbReference type="RefSeq" id="WP_163087001.1">
    <property type="nucleotide sequence ID" value="NZ_JAAAWN010000021.1"/>
</dbReference>
<keyword evidence="3" id="KW-0238">DNA-binding</keyword>
<dbReference type="Gene3D" id="3.40.190.290">
    <property type="match status" value="1"/>
</dbReference>
<dbReference type="InterPro" id="IPR000847">
    <property type="entry name" value="LysR_HTH_N"/>
</dbReference>
<sequence>MNLHSLRVFYYVATQRSFSLAAHSLFITQPAVSKTIRELENHVGLALLERASKGKVIRLTDAGEMLYAHAKEVFAIEKAAEEALKAHAGLTQGKLTIGASSTIANYWLSSLMATFHQRHAHVSLELIVGNSADIEEALIHCNVDIGFIEGKCTSPDINAKHWIDEPLVLVRANAPASSDVTRQGLEDAMWLVREQGSGTRSVVDDYWKEHNFNVKNLLVMGSNEAIANGVASGLGVALVPEVVAANLIKIGRVEALSARQQWQPKNRPLYSLTYKGRPLSPSATAFLSLLDSK</sequence>
<evidence type="ECO:0000256" key="2">
    <source>
        <dbReference type="ARBA" id="ARBA00023015"/>
    </source>
</evidence>
<reference evidence="6 7" key="1">
    <citation type="submission" date="2020-01" db="EMBL/GenBank/DDBJ databases">
        <authorList>
            <person name="Chen J."/>
            <person name="Zhu S."/>
            <person name="Yang J."/>
        </authorList>
    </citation>
    <scope>NUCLEOTIDE SEQUENCE [LARGE SCALE GENOMIC DNA]</scope>
    <source>
        <strain evidence="6 7">345S023</strain>
    </source>
</reference>
<dbReference type="Pfam" id="PF03466">
    <property type="entry name" value="LysR_substrate"/>
    <property type="match status" value="1"/>
</dbReference>
<dbReference type="PANTHER" id="PTHR30126">
    <property type="entry name" value="HTH-TYPE TRANSCRIPTIONAL REGULATOR"/>
    <property type="match status" value="1"/>
</dbReference>
<protein>
    <submittedName>
        <fullName evidence="6">LysR family transcriptional regulator</fullName>
    </submittedName>
</protein>
<dbReference type="InterPro" id="IPR005119">
    <property type="entry name" value="LysR_subst-bd"/>
</dbReference>
<accession>A0A7X5RM37</accession>
<organism evidence="6 7">
    <name type="scientific">Alteromonas profundi</name>
    <dbReference type="NCBI Taxonomy" id="2696062"/>
    <lineage>
        <taxon>Bacteria</taxon>
        <taxon>Pseudomonadati</taxon>
        <taxon>Pseudomonadota</taxon>
        <taxon>Gammaproteobacteria</taxon>
        <taxon>Alteromonadales</taxon>
        <taxon>Alteromonadaceae</taxon>
        <taxon>Alteromonas/Salinimonas group</taxon>
        <taxon>Alteromonas</taxon>
    </lineage>
</organism>
<evidence type="ECO:0000256" key="1">
    <source>
        <dbReference type="ARBA" id="ARBA00009437"/>
    </source>
</evidence>
<dbReference type="PANTHER" id="PTHR30126:SF39">
    <property type="entry name" value="HTH-TYPE TRANSCRIPTIONAL REGULATOR CYSL"/>
    <property type="match status" value="1"/>
</dbReference>
<dbReference type="InterPro" id="IPR036388">
    <property type="entry name" value="WH-like_DNA-bd_sf"/>
</dbReference>
<dbReference type="PROSITE" id="PS50931">
    <property type="entry name" value="HTH_LYSR"/>
    <property type="match status" value="1"/>
</dbReference>
<dbReference type="Proteomes" id="UP000470213">
    <property type="component" value="Unassembled WGS sequence"/>
</dbReference>
<dbReference type="InterPro" id="IPR036390">
    <property type="entry name" value="WH_DNA-bd_sf"/>
</dbReference>
<keyword evidence="4" id="KW-0804">Transcription</keyword>
<evidence type="ECO:0000256" key="4">
    <source>
        <dbReference type="ARBA" id="ARBA00023163"/>
    </source>
</evidence>
<evidence type="ECO:0000259" key="5">
    <source>
        <dbReference type="PROSITE" id="PS50931"/>
    </source>
</evidence>
<keyword evidence="2" id="KW-0805">Transcription regulation</keyword>
<dbReference type="GO" id="GO:0003700">
    <property type="term" value="F:DNA-binding transcription factor activity"/>
    <property type="evidence" value="ECO:0007669"/>
    <property type="project" value="InterPro"/>
</dbReference>